<dbReference type="KEGG" id="erz:ER308_09515"/>
<feature type="transmembrane region" description="Helical" evidence="8">
    <location>
        <begin position="46"/>
        <end position="65"/>
    </location>
</feature>
<feature type="transmembrane region" description="Helical" evidence="8">
    <location>
        <begin position="77"/>
        <end position="97"/>
    </location>
</feature>
<sequence length="277" mass="26987">MVALADPDLWLVLTAALGAAAVGAAGGIGGAVLLVPGLVLAGVPQALAASLGLLTVAAGSLAAAPRQLAQRLINHRLAVVLELTATIGAVAGAVLAGVVPPELFNVVLAVAVLTAAAGSFGRRGMRNRPDPALGADEVGEHPGRLAGVYRLGEEVVPYCARRVPAGLGLSGVVGVVAGLTGTSGGYLKTPLMSEVMHVPVKVAAATTTLASGLTAVAALIVYVGRGDVDPLLGAVAVIGAIAGGMLGALVQEVVPPVLARRVLAGALVVVAVVLVAA</sequence>
<name>A0A411YEZ2_9ACTN</name>
<organism evidence="9 10">
    <name type="scientific">Egibacter rhizosphaerae</name>
    <dbReference type="NCBI Taxonomy" id="1670831"/>
    <lineage>
        <taxon>Bacteria</taxon>
        <taxon>Bacillati</taxon>
        <taxon>Actinomycetota</taxon>
        <taxon>Nitriliruptoria</taxon>
        <taxon>Egibacterales</taxon>
        <taxon>Egibacteraceae</taxon>
        <taxon>Egibacter</taxon>
    </lineage>
</organism>
<keyword evidence="3" id="KW-0813">Transport</keyword>
<dbReference type="GO" id="GO:0005886">
    <property type="term" value="C:plasma membrane"/>
    <property type="evidence" value="ECO:0007669"/>
    <property type="project" value="UniProtKB-SubCell"/>
</dbReference>
<dbReference type="AlphaFoldDB" id="A0A411YEZ2"/>
<dbReference type="InterPro" id="IPR002781">
    <property type="entry name" value="TM_pro_TauE-like"/>
</dbReference>
<keyword evidence="7 8" id="KW-0472">Membrane</keyword>
<evidence type="ECO:0000256" key="1">
    <source>
        <dbReference type="ARBA" id="ARBA00004651"/>
    </source>
</evidence>
<evidence type="ECO:0000256" key="2">
    <source>
        <dbReference type="ARBA" id="ARBA00009142"/>
    </source>
</evidence>
<evidence type="ECO:0000313" key="9">
    <source>
        <dbReference type="EMBL" id="QBI19766.1"/>
    </source>
</evidence>
<keyword evidence="10" id="KW-1185">Reference proteome</keyword>
<comment type="subcellular location">
    <subcellularLocation>
        <location evidence="1 8">Cell membrane</location>
        <topology evidence="1 8">Multi-pass membrane protein</topology>
    </subcellularLocation>
</comment>
<evidence type="ECO:0000256" key="8">
    <source>
        <dbReference type="RuleBase" id="RU363041"/>
    </source>
</evidence>
<comment type="similarity">
    <text evidence="2 8">Belongs to the 4-toluene sulfonate uptake permease (TSUP) (TC 2.A.102) family.</text>
</comment>
<dbReference type="EMBL" id="CP036402">
    <property type="protein sequence ID" value="QBI19766.1"/>
    <property type="molecule type" value="Genomic_DNA"/>
</dbReference>
<feature type="transmembrane region" description="Helical" evidence="8">
    <location>
        <begin position="231"/>
        <end position="251"/>
    </location>
</feature>
<evidence type="ECO:0000313" key="10">
    <source>
        <dbReference type="Proteomes" id="UP000291469"/>
    </source>
</evidence>
<keyword evidence="4 8" id="KW-1003">Cell membrane</keyword>
<feature type="transmembrane region" description="Helical" evidence="8">
    <location>
        <begin position="9"/>
        <end position="34"/>
    </location>
</feature>
<evidence type="ECO:0000256" key="5">
    <source>
        <dbReference type="ARBA" id="ARBA00022692"/>
    </source>
</evidence>
<protein>
    <recommendedName>
        <fullName evidence="8">Probable membrane transporter protein</fullName>
    </recommendedName>
</protein>
<evidence type="ECO:0000256" key="6">
    <source>
        <dbReference type="ARBA" id="ARBA00022989"/>
    </source>
</evidence>
<evidence type="ECO:0000256" key="7">
    <source>
        <dbReference type="ARBA" id="ARBA00023136"/>
    </source>
</evidence>
<evidence type="ECO:0000256" key="4">
    <source>
        <dbReference type="ARBA" id="ARBA00022475"/>
    </source>
</evidence>
<dbReference type="PANTHER" id="PTHR30269:SF23">
    <property type="entry name" value="MEMBRANE TRANSPORTER PROTEIN YDHB-RELATED"/>
    <property type="match status" value="1"/>
</dbReference>
<dbReference type="OrthoDB" id="9777163at2"/>
<keyword evidence="5 8" id="KW-0812">Transmembrane</keyword>
<dbReference type="InterPro" id="IPR052017">
    <property type="entry name" value="TSUP"/>
</dbReference>
<proteinExistence type="inferred from homology"/>
<dbReference type="Pfam" id="PF01925">
    <property type="entry name" value="TauE"/>
    <property type="match status" value="1"/>
</dbReference>
<feature type="transmembrane region" description="Helical" evidence="8">
    <location>
        <begin position="103"/>
        <end position="121"/>
    </location>
</feature>
<feature type="transmembrane region" description="Helical" evidence="8">
    <location>
        <begin position="202"/>
        <end position="224"/>
    </location>
</feature>
<feature type="transmembrane region" description="Helical" evidence="8">
    <location>
        <begin position="257"/>
        <end position="276"/>
    </location>
</feature>
<accession>A0A411YEZ2</accession>
<feature type="transmembrane region" description="Helical" evidence="8">
    <location>
        <begin position="167"/>
        <end position="187"/>
    </location>
</feature>
<dbReference type="PANTHER" id="PTHR30269">
    <property type="entry name" value="TRANSMEMBRANE PROTEIN YFCA"/>
    <property type="match status" value="1"/>
</dbReference>
<gene>
    <name evidence="9" type="ORF">ER308_09515</name>
</gene>
<keyword evidence="6 8" id="KW-1133">Transmembrane helix</keyword>
<evidence type="ECO:0000256" key="3">
    <source>
        <dbReference type="ARBA" id="ARBA00022448"/>
    </source>
</evidence>
<reference evidence="9 10" key="1">
    <citation type="submission" date="2019-01" db="EMBL/GenBank/DDBJ databases">
        <title>Egibacter rhizosphaerae EGI 80759T.</title>
        <authorList>
            <person name="Chen D.-D."/>
            <person name="Tian Y."/>
            <person name="Jiao J.-Y."/>
            <person name="Zhang X.-T."/>
            <person name="Zhang Y.-G."/>
            <person name="Zhang Y."/>
            <person name="Xiao M."/>
            <person name="Shu W.-S."/>
            <person name="Li W.-J."/>
        </authorList>
    </citation>
    <scope>NUCLEOTIDE SEQUENCE [LARGE SCALE GENOMIC DNA]</scope>
    <source>
        <strain evidence="9 10">EGI 80759</strain>
    </source>
</reference>
<dbReference type="Proteomes" id="UP000291469">
    <property type="component" value="Chromosome"/>
</dbReference>